<comment type="subcellular location">
    <subcellularLocation>
        <location evidence="1">Secreted</location>
    </subcellularLocation>
</comment>
<proteinExistence type="inferred from homology"/>
<dbReference type="AlphaFoldDB" id="A0A6P4FBU7"/>
<dbReference type="SMART" id="SM00708">
    <property type="entry name" value="PhBP"/>
    <property type="match status" value="2"/>
</dbReference>
<organism evidence="7">
    <name type="scientific">Drosophila rhopaloa</name>
    <name type="common">Fruit fly</name>
    <dbReference type="NCBI Taxonomy" id="1041015"/>
    <lineage>
        <taxon>Eukaryota</taxon>
        <taxon>Metazoa</taxon>
        <taxon>Ecdysozoa</taxon>
        <taxon>Arthropoda</taxon>
        <taxon>Hexapoda</taxon>
        <taxon>Insecta</taxon>
        <taxon>Pterygota</taxon>
        <taxon>Neoptera</taxon>
        <taxon>Endopterygota</taxon>
        <taxon>Diptera</taxon>
        <taxon>Brachycera</taxon>
        <taxon>Muscomorpha</taxon>
        <taxon>Ephydroidea</taxon>
        <taxon>Drosophilidae</taxon>
        <taxon>Drosophila</taxon>
        <taxon>Sophophora</taxon>
    </lineage>
</organism>
<reference evidence="7" key="1">
    <citation type="submission" date="2025-08" db="UniProtKB">
        <authorList>
            <consortium name="RefSeq"/>
        </authorList>
    </citation>
    <scope>IDENTIFICATION</scope>
</reference>
<keyword evidence="3" id="KW-0964">Secreted</keyword>
<sequence>MQRRSGLFVAICLWISVNGSLAYLQHEGEAINKCLKNYGGLTPENNERLGRFKEWSENYEEIPCFTRCYLSDMFDFYNNQTGFDKAKVEDAFGSPVYEACRRKLDLDWGSSQSSCQHAYEGFHCIANMDGHPFTAIDSMANVTLTAKNAMKECLQDVHRNDWSRFAAYANYPVNEPIPCFSHCFLSKLHIFDERTRRWQLRTMKQQLGVPAKGARISGCHRQSGKDRCATYYKQFTCYAMAV</sequence>
<dbReference type="OrthoDB" id="7929458at2759"/>
<name>A0A6P4FBU7_DRORH</name>
<feature type="signal peptide" evidence="6">
    <location>
        <begin position="1"/>
        <end position="22"/>
    </location>
</feature>
<dbReference type="GO" id="GO:0005549">
    <property type="term" value="F:odorant binding"/>
    <property type="evidence" value="ECO:0007669"/>
    <property type="project" value="InterPro"/>
</dbReference>
<keyword evidence="4 6" id="KW-0732">Signal</keyword>
<dbReference type="CDD" id="cd23992">
    <property type="entry name" value="PBP_GOBP"/>
    <property type="match status" value="1"/>
</dbReference>
<dbReference type="GO" id="GO:0007608">
    <property type="term" value="P:sensory perception of smell"/>
    <property type="evidence" value="ECO:0007669"/>
    <property type="project" value="TreeGrafter"/>
</dbReference>
<accession>A0A6P4FBU7</accession>
<evidence type="ECO:0000256" key="2">
    <source>
        <dbReference type="ARBA" id="ARBA00008098"/>
    </source>
</evidence>
<dbReference type="PANTHER" id="PTHR11857">
    <property type="entry name" value="ODORANT BINDING PROTEIN-RELATED"/>
    <property type="match status" value="1"/>
</dbReference>
<evidence type="ECO:0000256" key="6">
    <source>
        <dbReference type="SAM" id="SignalP"/>
    </source>
</evidence>
<evidence type="ECO:0000256" key="1">
    <source>
        <dbReference type="ARBA" id="ARBA00004613"/>
    </source>
</evidence>
<feature type="chain" id="PRO_5028086975" evidence="6">
    <location>
        <begin position="23"/>
        <end position="242"/>
    </location>
</feature>
<evidence type="ECO:0000256" key="5">
    <source>
        <dbReference type="ARBA" id="ARBA00023157"/>
    </source>
</evidence>
<dbReference type="PANTHER" id="PTHR11857:SF43">
    <property type="entry name" value="GEO07291P1-RELATED"/>
    <property type="match status" value="1"/>
</dbReference>
<evidence type="ECO:0000256" key="4">
    <source>
        <dbReference type="ARBA" id="ARBA00022729"/>
    </source>
</evidence>
<dbReference type="InterPro" id="IPR006170">
    <property type="entry name" value="PBP/GOBP"/>
</dbReference>
<gene>
    <name evidence="7" type="primary">LOC108050652</name>
</gene>
<dbReference type="InterPro" id="IPR036728">
    <property type="entry name" value="PBP_GOBP_sf"/>
</dbReference>
<dbReference type="RefSeq" id="XP_016987915.1">
    <property type="nucleotide sequence ID" value="XM_017132426.1"/>
</dbReference>
<dbReference type="Gene3D" id="1.10.238.20">
    <property type="entry name" value="Pheromone/general odorant binding protein domain"/>
    <property type="match status" value="2"/>
</dbReference>
<evidence type="ECO:0000256" key="3">
    <source>
        <dbReference type="ARBA" id="ARBA00022525"/>
    </source>
</evidence>
<dbReference type="SUPFAM" id="SSF47565">
    <property type="entry name" value="Insect pheromone/odorant-binding proteins"/>
    <property type="match status" value="2"/>
</dbReference>
<dbReference type="Pfam" id="PF01395">
    <property type="entry name" value="PBP_GOBP"/>
    <property type="match status" value="2"/>
</dbReference>
<comment type="similarity">
    <text evidence="2">Belongs to the PBP/GOBP family.</text>
</comment>
<keyword evidence="5" id="KW-1015">Disulfide bond</keyword>
<evidence type="ECO:0000313" key="7">
    <source>
        <dbReference type="RefSeq" id="XP_016987915.1"/>
    </source>
</evidence>
<protein>
    <submittedName>
        <fullName evidence="7">Uncharacterized protein LOC108050652 isoform X1</fullName>
    </submittedName>
</protein>
<dbReference type="GO" id="GO:0005615">
    <property type="term" value="C:extracellular space"/>
    <property type="evidence" value="ECO:0007669"/>
    <property type="project" value="TreeGrafter"/>
</dbReference>